<dbReference type="SUPFAM" id="SSF50814">
    <property type="entry name" value="Lipocalins"/>
    <property type="match status" value="1"/>
</dbReference>
<dbReference type="InterPro" id="IPR012674">
    <property type="entry name" value="Calycin"/>
</dbReference>
<dbReference type="Pfam" id="PF09148">
    <property type="entry name" value="DUF1934"/>
    <property type="match status" value="1"/>
</dbReference>
<dbReference type="OrthoDB" id="1680906at2"/>
<dbReference type="RefSeq" id="WP_055161903.1">
    <property type="nucleotide sequence ID" value="NZ_CZAU01000040.1"/>
</dbReference>
<sequence length="140" mass="15964">MTKDILINISGLQMDVDPNDPIEMMTTGAYYLRNGKHYILYDELSEDNEIVKNVIKIGPKSVELTRKGGQSSHMVFEEGKENLSYYDTPFGSLLMGVNTSNIDWVEEEEQMHLKVDYDLSMNSDHVSKCKIDVNIRPNGE</sequence>
<protein>
    <submittedName>
        <fullName evidence="1">Uncharacterized beta-barrel protein ywiB</fullName>
    </submittedName>
</protein>
<dbReference type="Proteomes" id="UP000095564">
    <property type="component" value="Unassembled WGS sequence"/>
</dbReference>
<evidence type="ECO:0000313" key="2">
    <source>
        <dbReference type="Proteomes" id="UP000095564"/>
    </source>
</evidence>
<dbReference type="AlphaFoldDB" id="A0A174TDF3"/>
<name>A0A174TDF3_ANAHA</name>
<organism evidence="1 2">
    <name type="scientific">Anaerostipes hadrus</name>
    <dbReference type="NCBI Taxonomy" id="649756"/>
    <lineage>
        <taxon>Bacteria</taxon>
        <taxon>Bacillati</taxon>
        <taxon>Bacillota</taxon>
        <taxon>Clostridia</taxon>
        <taxon>Lachnospirales</taxon>
        <taxon>Lachnospiraceae</taxon>
        <taxon>Anaerostipes</taxon>
    </lineage>
</organism>
<reference evidence="1 2" key="1">
    <citation type="submission" date="2015-09" db="EMBL/GenBank/DDBJ databases">
        <authorList>
            <consortium name="Pathogen Informatics"/>
        </authorList>
    </citation>
    <scope>NUCLEOTIDE SEQUENCE [LARGE SCALE GENOMIC DNA]</scope>
    <source>
        <strain evidence="1 2">2789STDY5834908</strain>
    </source>
</reference>
<proteinExistence type="predicted"/>
<dbReference type="Gene3D" id="2.40.128.20">
    <property type="match status" value="1"/>
</dbReference>
<dbReference type="EMBL" id="CZAU01000040">
    <property type="protein sequence ID" value="CUQ08204.1"/>
    <property type="molecule type" value="Genomic_DNA"/>
</dbReference>
<dbReference type="InterPro" id="IPR015231">
    <property type="entry name" value="DUF1934"/>
</dbReference>
<gene>
    <name evidence="1" type="primary">ywiB</name>
    <name evidence="1" type="ORF">ERS852520_02999</name>
</gene>
<evidence type="ECO:0000313" key="1">
    <source>
        <dbReference type="EMBL" id="CUQ08204.1"/>
    </source>
</evidence>
<accession>A0A174TDF3</accession>